<dbReference type="Proteomes" id="UP000275267">
    <property type="component" value="Unassembled WGS sequence"/>
</dbReference>
<reference evidence="2" key="1">
    <citation type="journal article" date="2019" name="Nat. Commun.">
        <title>The genome of broomcorn millet.</title>
        <authorList>
            <person name="Zou C."/>
            <person name="Miki D."/>
            <person name="Li D."/>
            <person name="Tang Q."/>
            <person name="Xiao L."/>
            <person name="Rajput S."/>
            <person name="Deng P."/>
            <person name="Jia W."/>
            <person name="Huang R."/>
            <person name="Zhang M."/>
            <person name="Sun Y."/>
            <person name="Hu J."/>
            <person name="Fu X."/>
            <person name="Schnable P.S."/>
            <person name="Li F."/>
            <person name="Zhang H."/>
            <person name="Feng B."/>
            <person name="Zhu X."/>
            <person name="Liu R."/>
            <person name="Schnable J.C."/>
            <person name="Zhu J.-K."/>
            <person name="Zhang H."/>
        </authorList>
    </citation>
    <scope>NUCLEOTIDE SEQUENCE [LARGE SCALE GENOMIC DNA]</scope>
</reference>
<sequence>MHPRGAEPPNERRPLRIMVPVLFFKQLQLRSSIVAERLMISECLDGGAWRQLGGLLVSGEHHRGAAGWPLAARENQTLREGVVDT</sequence>
<keyword evidence="2" id="KW-1185">Reference proteome</keyword>
<gene>
    <name evidence="1" type="ORF">C2845_PM04G32950</name>
</gene>
<comment type="caution">
    <text evidence="1">The sequence shown here is derived from an EMBL/GenBank/DDBJ whole genome shotgun (WGS) entry which is preliminary data.</text>
</comment>
<accession>A0A3L6QQL4</accession>
<dbReference type="AlphaFoldDB" id="A0A3L6QQL4"/>
<proteinExistence type="predicted"/>
<evidence type="ECO:0000313" key="1">
    <source>
        <dbReference type="EMBL" id="RLM85768.1"/>
    </source>
</evidence>
<organism evidence="1 2">
    <name type="scientific">Panicum miliaceum</name>
    <name type="common">Proso millet</name>
    <name type="synonym">Broomcorn millet</name>
    <dbReference type="NCBI Taxonomy" id="4540"/>
    <lineage>
        <taxon>Eukaryota</taxon>
        <taxon>Viridiplantae</taxon>
        <taxon>Streptophyta</taxon>
        <taxon>Embryophyta</taxon>
        <taxon>Tracheophyta</taxon>
        <taxon>Spermatophyta</taxon>
        <taxon>Magnoliopsida</taxon>
        <taxon>Liliopsida</taxon>
        <taxon>Poales</taxon>
        <taxon>Poaceae</taxon>
        <taxon>PACMAD clade</taxon>
        <taxon>Panicoideae</taxon>
        <taxon>Panicodae</taxon>
        <taxon>Paniceae</taxon>
        <taxon>Panicinae</taxon>
        <taxon>Panicum</taxon>
        <taxon>Panicum sect. Panicum</taxon>
    </lineage>
</organism>
<name>A0A3L6QQL4_PANMI</name>
<dbReference type="OrthoDB" id="1733310at2759"/>
<protein>
    <submittedName>
        <fullName evidence="1">BTB/POZ domain-containing protein</fullName>
    </submittedName>
</protein>
<dbReference type="EMBL" id="PQIB02000011">
    <property type="protein sequence ID" value="RLM85768.1"/>
    <property type="molecule type" value="Genomic_DNA"/>
</dbReference>
<evidence type="ECO:0000313" key="2">
    <source>
        <dbReference type="Proteomes" id="UP000275267"/>
    </source>
</evidence>
<dbReference type="STRING" id="4540.A0A3L6QQL4"/>